<evidence type="ECO:0000256" key="1">
    <source>
        <dbReference type="SAM" id="SignalP"/>
    </source>
</evidence>
<accession>A0A832G720</accession>
<keyword evidence="1" id="KW-0732">Signal</keyword>
<feature type="signal peptide" evidence="1">
    <location>
        <begin position="1"/>
        <end position="17"/>
    </location>
</feature>
<proteinExistence type="predicted"/>
<dbReference type="Gene3D" id="1.25.40.10">
    <property type="entry name" value="Tetratricopeptide repeat domain"/>
    <property type="match status" value="1"/>
</dbReference>
<dbReference type="Pfam" id="PF13176">
    <property type="entry name" value="TPR_7"/>
    <property type="match status" value="1"/>
</dbReference>
<dbReference type="SUPFAM" id="SSF48452">
    <property type="entry name" value="TPR-like"/>
    <property type="match status" value="2"/>
</dbReference>
<gene>
    <name evidence="2" type="ORF">ENS56_00255</name>
</gene>
<dbReference type="Pfam" id="PF13432">
    <property type="entry name" value="TPR_16"/>
    <property type="match status" value="1"/>
</dbReference>
<dbReference type="AlphaFoldDB" id="A0A832G720"/>
<protein>
    <submittedName>
        <fullName evidence="2">Tetratricopeptide repeat protein</fullName>
    </submittedName>
</protein>
<name>A0A832G720_9BACT</name>
<organism evidence="2">
    <name type="scientific">Ignavibacterium album</name>
    <dbReference type="NCBI Taxonomy" id="591197"/>
    <lineage>
        <taxon>Bacteria</taxon>
        <taxon>Pseudomonadati</taxon>
        <taxon>Ignavibacteriota</taxon>
        <taxon>Ignavibacteria</taxon>
        <taxon>Ignavibacteriales</taxon>
        <taxon>Ignavibacteriaceae</taxon>
        <taxon>Ignavibacterium</taxon>
    </lineage>
</organism>
<dbReference type="InterPro" id="IPR019734">
    <property type="entry name" value="TPR_rpt"/>
</dbReference>
<reference evidence="2" key="1">
    <citation type="journal article" date="2020" name="mSystems">
        <title>Genome- and Community-Level Interaction Insights into Carbon Utilization and Element Cycling Functions of Hydrothermarchaeota in Hydrothermal Sediment.</title>
        <authorList>
            <person name="Zhou Z."/>
            <person name="Liu Y."/>
            <person name="Xu W."/>
            <person name="Pan J."/>
            <person name="Luo Z.H."/>
            <person name="Li M."/>
        </authorList>
    </citation>
    <scope>NUCLEOTIDE SEQUENCE [LARGE SCALE GENOMIC DNA]</scope>
    <source>
        <strain evidence="2">SpSt-500</strain>
    </source>
</reference>
<comment type="caution">
    <text evidence="2">The sequence shown here is derived from an EMBL/GenBank/DDBJ whole genome shotgun (WGS) entry which is preliminary data.</text>
</comment>
<dbReference type="InterPro" id="IPR011990">
    <property type="entry name" value="TPR-like_helical_dom_sf"/>
</dbReference>
<evidence type="ECO:0000313" key="2">
    <source>
        <dbReference type="EMBL" id="HGT46452.1"/>
    </source>
</evidence>
<dbReference type="EMBL" id="DSVI01000001">
    <property type="protein sequence ID" value="HGT46452.1"/>
    <property type="molecule type" value="Genomic_DNA"/>
</dbReference>
<sequence>MYKLIILIFIFSFNTFAQPDFEERVQKGIKEIYNIKFEEAEKTFRNLIADYPNHPAGRFFLAMIDWWKILLDIENETYDDIFFQKLEDVIFQCDQILKNNPENVDALFFKGGAIGFRGRLRSLRDSWLKAADDGREALPIVERAAKLDPDNLDVQLGFGIYNYYASVIPEEYPMIKPLMIFFPSGNKEEGIRQLRNTAFNGKYAKYEARYFLMTIYYRYESNSYLAEEFARMLVEDFPDNPSFQRWLGRIYVRQGKMQLADSLFKDVLRKANENFYGYNFPASLREANYYVGYNCKLNNEPDSARIYLQRCVEISEQIDKDEESGFMINSILYLAQISESKNLFEEAISYYERLLKMRDWGNSHSIAQYSLKRLKG</sequence>
<feature type="chain" id="PRO_5032515376" evidence="1">
    <location>
        <begin position="18"/>
        <end position="376"/>
    </location>
</feature>